<dbReference type="EMBL" id="BMMW01000003">
    <property type="protein sequence ID" value="GGK56858.1"/>
    <property type="molecule type" value="Genomic_DNA"/>
</dbReference>
<feature type="domain" description="Anti-sigma-D factor RsdA sigma factor binding region" evidence="3">
    <location>
        <begin position="17"/>
        <end position="62"/>
    </location>
</feature>
<feature type="compositionally biased region" description="Low complexity" evidence="1">
    <location>
        <begin position="228"/>
        <end position="240"/>
    </location>
</feature>
<dbReference type="AlphaFoldDB" id="A0A917VAW9"/>
<name>A0A917VAW9_9NOCA</name>
<evidence type="ECO:0000313" key="4">
    <source>
        <dbReference type="EMBL" id="GGK56858.1"/>
    </source>
</evidence>
<evidence type="ECO:0000259" key="3">
    <source>
        <dbReference type="Pfam" id="PF16751"/>
    </source>
</evidence>
<dbReference type="InterPro" id="IPR031928">
    <property type="entry name" value="RsdA_SigD-bd"/>
</dbReference>
<evidence type="ECO:0000256" key="1">
    <source>
        <dbReference type="SAM" id="MobiDB-lite"/>
    </source>
</evidence>
<sequence>MARAGEVDDAGDSGPVDIAAVRGDDALIDAIASDGLVHTNSPEEFQLASLLADWRGELLSTPMPAGPNLDTVFAAVNQEIGARGVRVGASSRGRLRLVRPLLASAAALAVVFGGLTGLSYNAAPGDALWKVKEVVFSEQAQSTVVAQADGDLVAAQNLIAQGNPEQAKALLEQASNAAGQVNDPGKRDDLAARWHQLREQLMKVAPEIGAQLPKTTLPPATPKPTPPGSQQGPTSPGSTTAPVAPGTGVDPTITGGPGSSDKPTQPPVTTLPTTPPDTRPVAPPETTEPPVTTPPPVTTVPPVTTQPSLPPTTIAEPPPVTVPTAAPSSVPVVPTALPTLVPVPTAATIAPIPTAVPQQPVAPLPR</sequence>
<comment type="caution">
    <text evidence="4">The sequence shown here is derived from an EMBL/GenBank/DDBJ whole genome shotgun (WGS) entry which is preliminary data.</text>
</comment>
<accession>A0A917VAW9</accession>
<proteinExistence type="predicted"/>
<protein>
    <recommendedName>
        <fullName evidence="3">Anti-sigma-D factor RsdA sigma factor binding region domain-containing protein</fullName>
    </recommendedName>
</protein>
<evidence type="ECO:0000256" key="2">
    <source>
        <dbReference type="SAM" id="Phobius"/>
    </source>
</evidence>
<feature type="transmembrane region" description="Helical" evidence="2">
    <location>
        <begin position="101"/>
        <end position="120"/>
    </location>
</feature>
<evidence type="ECO:0000313" key="5">
    <source>
        <dbReference type="Proteomes" id="UP000612956"/>
    </source>
</evidence>
<reference evidence="4" key="2">
    <citation type="submission" date="2020-09" db="EMBL/GenBank/DDBJ databases">
        <authorList>
            <person name="Sun Q."/>
            <person name="Zhou Y."/>
        </authorList>
    </citation>
    <scope>NUCLEOTIDE SEQUENCE</scope>
    <source>
        <strain evidence="4">CGMCC 4.7278</strain>
    </source>
</reference>
<feature type="compositionally biased region" description="Pro residues" evidence="1">
    <location>
        <begin position="273"/>
        <end position="299"/>
    </location>
</feature>
<organism evidence="4 5">
    <name type="scientific">Nocardia camponoti</name>
    <dbReference type="NCBI Taxonomy" id="1616106"/>
    <lineage>
        <taxon>Bacteria</taxon>
        <taxon>Bacillati</taxon>
        <taxon>Actinomycetota</taxon>
        <taxon>Actinomycetes</taxon>
        <taxon>Mycobacteriales</taxon>
        <taxon>Nocardiaceae</taxon>
        <taxon>Nocardia</taxon>
    </lineage>
</organism>
<gene>
    <name evidence="4" type="ORF">GCM10011591_31240</name>
</gene>
<dbReference type="Proteomes" id="UP000612956">
    <property type="component" value="Unassembled WGS sequence"/>
</dbReference>
<feature type="compositionally biased region" description="Low complexity" evidence="1">
    <location>
        <begin position="300"/>
        <end position="315"/>
    </location>
</feature>
<feature type="region of interest" description="Disordered" evidence="1">
    <location>
        <begin position="212"/>
        <end position="330"/>
    </location>
</feature>
<keyword evidence="5" id="KW-1185">Reference proteome</keyword>
<dbReference type="RefSeq" id="WP_188829746.1">
    <property type="nucleotide sequence ID" value="NZ_BMMW01000003.1"/>
</dbReference>
<reference evidence="4" key="1">
    <citation type="journal article" date="2014" name="Int. J. Syst. Evol. Microbiol.">
        <title>Complete genome sequence of Corynebacterium casei LMG S-19264T (=DSM 44701T), isolated from a smear-ripened cheese.</title>
        <authorList>
            <consortium name="US DOE Joint Genome Institute (JGI-PGF)"/>
            <person name="Walter F."/>
            <person name="Albersmeier A."/>
            <person name="Kalinowski J."/>
            <person name="Ruckert C."/>
        </authorList>
    </citation>
    <scope>NUCLEOTIDE SEQUENCE</scope>
    <source>
        <strain evidence="4">CGMCC 4.7278</strain>
    </source>
</reference>
<keyword evidence="2" id="KW-1133">Transmembrane helix</keyword>
<dbReference type="Gene3D" id="6.10.250.1300">
    <property type="match status" value="1"/>
</dbReference>
<keyword evidence="2" id="KW-0812">Transmembrane</keyword>
<keyword evidence="2" id="KW-0472">Membrane</keyword>
<dbReference type="Pfam" id="PF16751">
    <property type="entry name" value="RsdA_SigD_bd"/>
    <property type="match status" value="1"/>
</dbReference>